<dbReference type="Proteomes" id="UP000229816">
    <property type="component" value="Unassembled WGS sequence"/>
</dbReference>
<accession>A0A2M8ESX5</accession>
<reference evidence="2" key="1">
    <citation type="submission" date="2017-09" db="EMBL/GenBank/DDBJ databases">
        <title>Depth-based differentiation of microbial function through sediment-hosted aquifers and enrichment of novel symbionts in the deep terrestrial subsurface.</title>
        <authorList>
            <person name="Probst A.J."/>
            <person name="Ladd B."/>
            <person name="Jarett J.K."/>
            <person name="Geller-Mcgrath D.E."/>
            <person name="Sieber C.M.K."/>
            <person name="Emerson J.B."/>
            <person name="Anantharaman K."/>
            <person name="Thomas B.C."/>
            <person name="Malmstrom R."/>
            <person name="Stieglmeier M."/>
            <person name="Klingl A."/>
            <person name="Woyke T."/>
            <person name="Ryan C.M."/>
            <person name="Banfield J.F."/>
        </authorList>
    </citation>
    <scope>NUCLEOTIDE SEQUENCE [LARGE SCALE GENOMIC DNA]</scope>
</reference>
<proteinExistence type="predicted"/>
<evidence type="ECO:0000313" key="1">
    <source>
        <dbReference type="EMBL" id="PJC28210.1"/>
    </source>
</evidence>
<organism evidence="1 2">
    <name type="scientific">Candidatus Shapirobacteria bacterium CG_4_9_14_0_2_um_filter_39_11</name>
    <dbReference type="NCBI Taxonomy" id="1974478"/>
    <lineage>
        <taxon>Bacteria</taxon>
        <taxon>Candidatus Shapironibacteriota</taxon>
    </lineage>
</organism>
<comment type="caution">
    <text evidence="1">The sequence shown here is derived from an EMBL/GenBank/DDBJ whole genome shotgun (WGS) entry which is preliminary data.</text>
</comment>
<name>A0A2M8ESX5_9BACT</name>
<protein>
    <submittedName>
        <fullName evidence="1">Prevent-host-death protein</fullName>
    </submittedName>
</protein>
<gene>
    <name evidence="1" type="ORF">CO054_01355</name>
</gene>
<sequence>MTSISISQLKMNPAAAISSAQDYPLAVQNRNTTEAYLVGKSLFERLVLYLEDVEDRKVIEKTDFSKGRDFEDIAKELGI</sequence>
<evidence type="ECO:0000313" key="2">
    <source>
        <dbReference type="Proteomes" id="UP000229816"/>
    </source>
</evidence>
<dbReference type="EMBL" id="PFSF01000028">
    <property type="protein sequence ID" value="PJC28210.1"/>
    <property type="molecule type" value="Genomic_DNA"/>
</dbReference>
<dbReference type="AlphaFoldDB" id="A0A2M8ESX5"/>